<evidence type="ECO:0000256" key="7">
    <source>
        <dbReference type="ARBA" id="ARBA00022723"/>
    </source>
</evidence>
<dbReference type="PRINTS" id="PR00919">
    <property type="entry name" value="THERMOPTASE"/>
</dbReference>
<keyword evidence="5 10" id="KW-0031">Aminopeptidase</keyword>
<name>A0A2S9JJR6_9HYPH</name>
<dbReference type="Proteomes" id="UP000238563">
    <property type="component" value="Unassembled WGS sequence"/>
</dbReference>
<keyword evidence="8" id="KW-0378">Hydrolase</keyword>
<dbReference type="GO" id="GO:0004177">
    <property type="term" value="F:aminopeptidase activity"/>
    <property type="evidence" value="ECO:0007669"/>
    <property type="project" value="UniProtKB-KW"/>
</dbReference>
<keyword evidence="9" id="KW-0482">Metalloprotease</keyword>
<reference evidence="10 11" key="1">
    <citation type="submission" date="2018-02" db="EMBL/GenBank/DDBJ databases">
        <title>The draft genome of Phyllobacterium myrsinacearum DSM5892.</title>
        <authorList>
            <person name="Li L."/>
            <person name="Liu L."/>
            <person name="Zhang X."/>
            <person name="Wang T."/>
        </authorList>
    </citation>
    <scope>NUCLEOTIDE SEQUENCE [LARGE SCALE GENOMIC DNA]</scope>
    <source>
        <strain evidence="10 11">DSM 5892</strain>
    </source>
</reference>
<keyword evidence="7" id="KW-0479">Metal-binding</keyword>
<organism evidence="10 11">
    <name type="scientific">Phyllobacterium myrsinacearum</name>
    <dbReference type="NCBI Taxonomy" id="28101"/>
    <lineage>
        <taxon>Bacteria</taxon>
        <taxon>Pseudomonadati</taxon>
        <taxon>Pseudomonadota</taxon>
        <taxon>Alphaproteobacteria</taxon>
        <taxon>Hyphomicrobiales</taxon>
        <taxon>Phyllobacteriaceae</taxon>
        <taxon>Phyllobacterium</taxon>
    </lineage>
</organism>
<sequence length="416" mass="44855">MTTSAKTNIVDPVKLDRLAEVAVKIGLQLQAGQDLLITAPLAALPLVRRITEHAYKAGAGLVTSFYADEEATLARYRHAPLESFDHAATWLFEGMAKAFSSNTARLAIAGDNPMLLSAEDPEKVARANRATSKAYQPALEKIAGFDVNWNIVSYPNPSWAKQVFPDLSEDAAVAKLADAIFAASRVDIDDPVTAWREHNAVLAKRREWLNGLNFASLHFKGPGTDLVVGLADEHRWQGGASTAKNGITCNPNIPTEEVFTTPHALRVDGHVSSTKPLSHQGTLIEDISVRFEGGRIVEAKASRGEEVFNKVLNTDDGARRLGEVALVPHSSPISASGLLFFNTLFDENAASHIALGQCYSKCFVNGDKLSAEEVAARGGNKSLIHIDWMIGSGEIDVDGVHADGSTVPVMRRGEWA</sequence>
<dbReference type="PANTHER" id="PTHR34448:SF3">
    <property type="entry name" value="AMINOPEPTIDASE AMPS"/>
    <property type="match status" value="1"/>
</dbReference>
<evidence type="ECO:0000256" key="4">
    <source>
        <dbReference type="ARBA" id="ARBA00008236"/>
    </source>
</evidence>
<dbReference type="EMBL" id="PVBT01000003">
    <property type="protein sequence ID" value="PRD53330.1"/>
    <property type="molecule type" value="Genomic_DNA"/>
</dbReference>
<comment type="similarity">
    <text evidence="4">Belongs to the peptidase M29 family.</text>
</comment>
<dbReference type="GO" id="GO:0008237">
    <property type="term" value="F:metallopeptidase activity"/>
    <property type="evidence" value="ECO:0007669"/>
    <property type="project" value="UniProtKB-KW"/>
</dbReference>
<evidence type="ECO:0000256" key="6">
    <source>
        <dbReference type="ARBA" id="ARBA00022670"/>
    </source>
</evidence>
<dbReference type="Gene3D" id="3.40.1830.10">
    <property type="entry name" value="Thermophilic metalloprotease (M29)"/>
    <property type="match status" value="1"/>
</dbReference>
<dbReference type="Pfam" id="PF02073">
    <property type="entry name" value="Peptidase_M29"/>
    <property type="match status" value="1"/>
</dbReference>
<dbReference type="GO" id="GO:0046872">
    <property type="term" value="F:metal ion binding"/>
    <property type="evidence" value="ECO:0007669"/>
    <property type="project" value="UniProtKB-KW"/>
</dbReference>
<comment type="cofactor">
    <cofactor evidence="2">
        <name>Mg(2+)</name>
        <dbReference type="ChEBI" id="CHEBI:18420"/>
    </cofactor>
</comment>
<dbReference type="InterPro" id="IPR052170">
    <property type="entry name" value="M29_Exopeptidase"/>
</dbReference>
<evidence type="ECO:0000256" key="5">
    <source>
        <dbReference type="ARBA" id="ARBA00022438"/>
    </source>
</evidence>
<keyword evidence="6" id="KW-0645">Protease</keyword>
<evidence type="ECO:0000256" key="1">
    <source>
        <dbReference type="ARBA" id="ARBA00001941"/>
    </source>
</evidence>
<proteinExistence type="inferred from homology"/>
<dbReference type="GO" id="GO:0006508">
    <property type="term" value="P:proteolysis"/>
    <property type="evidence" value="ECO:0007669"/>
    <property type="project" value="UniProtKB-KW"/>
</dbReference>
<comment type="caution">
    <text evidence="10">The sequence shown here is derived from an EMBL/GenBank/DDBJ whole genome shotgun (WGS) entry which is preliminary data.</text>
</comment>
<dbReference type="PANTHER" id="PTHR34448">
    <property type="entry name" value="AMINOPEPTIDASE"/>
    <property type="match status" value="1"/>
</dbReference>
<dbReference type="RefSeq" id="WP_105734335.1">
    <property type="nucleotide sequence ID" value="NZ_PVBT01000003.1"/>
</dbReference>
<keyword evidence="11" id="KW-1185">Reference proteome</keyword>
<accession>A0A2S9JJR6</accession>
<evidence type="ECO:0000256" key="8">
    <source>
        <dbReference type="ARBA" id="ARBA00022801"/>
    </source>
</evidence>
<dbReference type="AlphaFoldDB" id="A0A2S9JJR6"/>
<evidence type="ECO:0000256" key="3">
    <source>
        <dbReference type="ARBA" id="ARBA00001947"/>
    </source>
</evidence>
<dbReference type="SUPFAM" id="SSF144052">
    <property type="entry name" value="Thermophilic metalloprotease-like"/>
    <property type="match status" value="1"/>
</dbReference>
<dbReference type="InterPro" id="IPR035097">
    <property type="entry name" value="M29_N-terminal"/>
</dbReference>
<dbReference type="InterPro" id="IPR000787">
    <property type="entry name" value="Peptidase_M29"/>
</dbReference>
<evidence type="ECO:0000256" key="9">
    <source>
        <dbReference type="ARBA" id="ARBA00023049"/>
    </source>
</evidence>
<dbReference type="OrthoDB" id="9803993at2"/>
<comment type="cofactor">
    <cofactor evidence="3">
        <name>Zn(2+)</name>
        <dbReference type="ChEBI" id="CHEBI:29105"/>
    </cofactor>
</comment>
<comment type="cofactor">
    <cofactor evidence="1">
        <name>Co(2+)</name>
        <dbReference type="ChEBI" id="CHEBI:48828"/>
    </cofactor>
</comment>
<gene>
    <name evidence="10" type="ORF">C5750_13170</name>
</gene>
<evidence type="ECO:0000256" key="2">
    <source>
        <dbReference type="ARBA" id="ARBA00001946"/>
    </source>
</evidence>
<evidence type="ECO:0000313" key="10">
    <source>
        <dbReference type="EMBL" id="PRD53330.1"/>
    </source>
</evidence>
<protein>
    <submittedName>
        <fullName evidence="10">Aminopeptidase</fullName>
    </submittedName>
</protein>
<evidence type="ECO:0000313" key="11">
    <source>
        <dbReference type="Proteomes" id="UP000238563"/>
    </source>
</evidence>